<protein>
    <submittedName>
        <fullName evidence="2">Conjugal transfer protein TraS</fullName>
    </submittedName>
</protein>
<name>A0ABV1ZKF8_9ENTR</name>
<gene>
    <name evidence="2" type="ORF">ABMC12_21980</name>
</gene>
<feature type="transmembrane region" description="Helical" evidence="1">
    <location>
        <begin position="59"/>
        <end position="85"/>
    </location>
</feature>
<sequence>MINNKVIFEEVEELKHILSQGEVDIPSFWTCLWPGLVIVAWNALCSVISVESGFFSSRYIFSAMIFPCGVGFIIMLGVASARSLFLSVPRTFRLNSFLYRFFGKKIMVYTITYMVVIVLLALFNRVYYNSPLPFAFMIILTTICCGVVMHLDFGRYQLSLLTSAISTFKSNRLNS</sequence>
<reference evidence="3" key="1">
    <citation type="journal article" date="2024" name="Commun. Biol.">
        <title>Bacillamide D produced by Bacillus cereus from the mouse intestinal bacterial collection (miBC) is a potent cytotoxin in vitro.</title>
        <authorList>
            <person name="Hohmann M."/>
            <person name="Brunner V."/>
            <person name="Johannes W."/>
            <person name="Schum D."/>
            <person name="Carroll L.M."/>
            <person name="Liu T."/>
            <person name="Sasaki D."/>
            <person name="Bosch J."/>
            <person name="Clavel T."/>
            <person name="Sieber S.A."/>
            <person name="Zeller G."/>
            <person name="Tschurtschenthaler M."/>
            <person name="Janssen K.P."/>
            <person name="Gulder T.A.M."/>
        </authorList>
    </citation>
    <scope>NUCLEOTIDE SEQUENCE [LARGE SCALE GENOMIC DNA]</scope>
    <source>
        <strain evidence="3">LK_304 Iso 8</strain>
    </source>
</reference>
<evidence type="ECO:0000256" key="1">
    <source>
        <dbReference type="SAM" id="Phobius"/>
    </source>
</evidence>
<comment type="caution">
    <text evidence="2">The sequence shown here is derived from an EMBL/GenBank/DDBJ whole genome shotgun (WGS) entry which is preliminary data.</text>
</comment>
<evidence type="ECO:0000313" key="2">
    <source>
        <dbReference type="EMBL" id="MES0428935.1"/>
    </source>
</evidence>
<keyword evidence="1" id="KW-1133">Transmembrane helix</keyword>
<evidence type="ECO:0000313" key="3">
    <source>
        <dbReference type="Proteomes" id="UP001467192"/>
    </source>
</evidence>
<proteinExistence type="predicted"/>
<keyword evidence="1" id="KW-0812">Transmembrane</keyword>
<feature type="transmembrane region" description="Helical" evidence="1">
    <location>
        <begin position="134"/>
        <end position="153"/>
    </location>
</feature>
<dbReference type="Proteomes" id="UP001467192">
    <property type="component" value="Unassembled WGS sequence"/>
</dbReference>
<accession>A0ABV1ZKF8</accession>
<keyword evidence="3" id="KW-1185">Reference proteome</keyword>
<dbReference type="EMBL" id="JBEBZA010000035">
    <property type="protein sequence ID" value="MES0428935.1"/>
    <property type="molecule type" value="Genomic_DNA"/>
</dbReference>
<organism evidence="2 3">
    <name type="scientific">Enterobacter intestinihominis</name>
    <dbReference type="NCBI Taxonomy" id="3133180"/>
    <lineage>
        <taxon>Bacteria</taxon>
        <taxon>Pseudomonadati</taxon>
        <taxon>Pseudomonadota</taxon>
        <taxon>Gammaproteobacteria</taxon>
        <taxon>Enterobacterales</taxon>
        <taxon>Enterobacteriaceae</taxon>
        <taxon>Enterobacter</taxon>
    </lineage>
</organism>
<feature type="transmembrane region" description="Helical" evidence="1">
    <location>
        <begin position="106"/>
        <end position="128"/>
    </location>
</feature>
<keyword evidence="1" id="KW-0472">Membrane</keyword>